<evidence type="ECO:0000256" key="4">
    <source>
        <dbReference type="SAM" id="MobiDB-lite"/>
    </source>
</evidence>
<evidence type="ECO:0000256" key="1">
    <source>
        <dbReference type="ARBA" id="ARBA00004123"/>
    </source>
</evidence>
<feature type="compositionally biased region" description="Basic and acidic residues" evidence="4">
    <location>
        <begin position="13"/>
        <end position="23"/>
    </location>
</feature>
<evidence type="ECO:0000256" key="2">
    <source>
        <dbReference type="ARBA" id="ARBA00010849"/>
    </source>
</evidence>
<evidence type="ECO:0000256" key="3">
    <source>
        <dbReference type="ARBA" id="ARBA00023242"/>
    </source>
</evidence>
<keyword evidence="3" id="KW-0539">Nucleus</keyword>
<comment type="subcellular location">
    <subcellularLocation>
        <location evidence="1">Nucleus</location>
    </subcellularLocation>
</comment>
<dbReference type="OrthoDB" id="417678at2759"/>
<evidence type="ECO:0000313" key="5">
    <source>
        <dbReference type="EMBL" id="RWS26755.1"/>
    </source>
</evidence>
<feature type="compositionally biased region" description="Low complexity" evidence="4">
    <location>
        <begin position="156"/>
        <end position="174"/>
    </location>
</feature>
<dbReference type="AlphaFoldDB" id="A0A443SGZ3"/>
<feature type="compositionally biased region" description="Basic and acidic residues" evidence="4">
    <location>
        <begin position="126"/>
        <end position="140"/>
    </location>
</feature>
<dbReference type="EMBL" id="NCKV01002499">
    <property type="protein sequence ID" value="RWS26755.1"/>
    <property type="molecule type" value="Genomic_DNA"/>
</dbReference>
<dbReference type="STRING" id="299467.A0A443SGZ3"/>
<evidence type="ECO:0000313" key="6">
    <source>
        <dbReference type="Proteomes" id="UP000288716"/>
    </source>
</evidence>
<feature type="region of interest" description="Disordered" evidence="4">
    <location>
        <begin position="1"/>
        <end position="179"/>
    </location>
</feature>
<gene>
    <name evidence="5" type="ORF">B4U80_01381</name>
</gene>
<dbReference type="VEuPathDB" id="VectorBase:LDEU005285"/>
<dbReference type="InterPro" id="IPR007858">
    <property type="entry name" value="Dpy-30_motif"/>
</dbReference>
<dbReference type="GO" id="GO:0005634">
    <property type="term" value="C:nucleus"/>
    <property type="evidence" value="ECO:0007669"/>
    <property type="project" value="UniProtKB-SubCell"/>
</dbReference>
<reference evidence="5 6" key="1">
    <citation type="journal article" date="2018" name="Gigascience">
        <title>Genomes of trombidid mites reveal novel predicted allergens and laterally-transferred genes associated with secondary metabolism.</title>
        <authorList>
            <person name="Dong X."/>
            <person name="Chaisiri K."/>
            <person name="Xia D."/>
            <person name="Armstrong S.D."/>
            <person name="Fang Y."/>
            <person name="Donnelly M.J."/>
            <person name="Kadowaki T."/>
            <person name="McGarry J.W."/>
            <person name="Darby A.C."/>
            <person name="Makepeace B.L."/>
        </authorList>
    </citation>
    <scope>NUCLEOTIDE SEQUENCE [LARGE SCALE GENOMIC DNA]</scope>
    <source>
        <strain evidence="5">UoL-UT</strain>
    </source>
</reference>
<comment type="similarity">
    <text evidence="2">Belongs to the dpy-30 family.</text>
</comment>
<sequence length="242" mass="25868">MEEAPVVQSSSETVREETKHIEEQQIADDVQQTESEAAAVAKEANLGAEEPMEEENVAAKAEDAVSNEVPSNTPESNAEDATKASEPQEAVENEVTESKEVSNDESSAGLEEGVKLPEEAQAMEAEEAKDVADYNNKIEEVSGNEIGQGDVAAVTSTSASSSKPASQPQTTPQAKKPKVDLSGLATRQYLDHTVVPILLQALSSLAKTRPEDPIQFLANFLVEHKTEYESEKENSSAINGNA</sequence>
<comment type="caution">
    <text evidence="5">The sequence shown here is derived from an EMBL/GenBank/DDBJ whole genome shotgun (WGS) entry which is preliminary data.</text>
</comment>
<name>A0A443SGZ3_9ACAR</name>
<protein>
    <submittedName>
        <fullName evidence="5">Protein dpy-30-like protein</fullName>
    </submittedName>
</protein>
<organism evidence="5 6">
    <name type="scientific">Leptotrombidium deliense</name>
    <dbReference type="NCBI Taxonomy" id="299467"/>
    <lineage>
        <taxon>Eukaryota</taxon>
        <taxon>Metazoa</taxon>
        <taxon>Ecdysozoa</taxon>
        <taxon>Arthropoda</taxon>
        <taxon>Chelicerata</taxon>
        <taxon>Arachnida</taxon>
        <taxon>Acari</taxon>
        <taxon>Acariformes</taxon>
        <taxon>Trombidiformes</taxon>
        <taxon>Prostigmata</taxon>
        <taxon>Anystina</taxon>
        <taxon>Parasitengona</taxon>
        <taxon>Trombiculoidea</taxon>
        <taxon>Trombiculidae</taxon>
        <taxon>Leptotrombidium</taxon>
    </lineage>
</organism>
<dbReference type="CDD" id="cd22965">
    <property type="entry name" value="DD_DPY30_SDC1"/>
    <property type="match status" value="1"/>
</dbReference>
<dbReference type="Proteomes" id="UP000288716">
    <property type="component" value="Unassembled WGS sequence"/>
</dbReference>
<accession>A0A443SGZ3</accession>
<dbReference type="InterPro" id="IPR049629">
    <property type="entry name" value="DPY30_SDC1_DD"/>
</dbReference>
<proteinExistence type="inferred from homology"/>
<dbReference type="Gene3D" id="1.20.890.10">
    <property type="entry name" value="cAMP-dependent protein kinase regulatory subunit, dimerization-anchoring domain"/>
    <property type="match status" value="1"/>
</dbReference>
<dbReference type="Pfam" id="PF05186">
    <property type="entry name" value="Dpy-30"/>
    <property type="match status" value="1"/>
</dbReference>
<keyword evidence="6" id="KW-1185">Reference proteome</keyword>